<evidence type="ECO:0000256" key="7">
    <source>
        <dbReference type="HAMAP-Rule" id="MF_00038"/>
    </source>
</evidence>
<keyword evidence="10" id="KW-1185">Reference proteome</keyword>
<protein>
    <recommendedName>
        <fullName evidence="7 8">Phospho-N-acetylmuramoyl-pentapeptide-transferase</fullName>
        <ecNumber evidence="7 8">2.7.8.13</ecNumber>
    </recommendedName>
    <alternativeName>
        <fullName evidence="7">UDP-MurNAc-pentapeptide phosphotransferase</fullName>
    </alternativeName>
</protein>
<dbReference type="PROSITE" id="PS01348">
    <property type="entry name" value="MRAY_2"/>
    <property type="match status" value="1"/>
</dbReference>
<dbReference type="EMBL" id="JACOPS010000004">
    <property type="protein sequence ID" value="MBC5728766.1"/>
    <property type="molecule type" value="Genomic_DNA"/>
</dbReference>
<keyword evidence="5 7" id="KW-1133">Transmembrane helix</keyword>
<reference evidence="9 10" key="1">
    <citation type="submission" date="2020-08" db="EMBL/GenBank/DDBJ databases">
        <title>Genome public.</title>
        <authorList>
            <person name="Liu C."/>
            <person name="Sun Q."/>
        </authorList>
    </citation>
    <scope>NUCLEOTIDE SEQUENCE [LARGE SCALE GENOMIC DNA]</scope>
    <source>
        <strain evidence="9 10">NSJ-71</strain>
    </source>
</reference>
<dbReference type="InterPro" id="IPR003524">
    <property type="entry name" value="PNAcMuramoyl-5peptid_Trfase"/>
</dbReference>
<keyword evidence="7" id="KW-0132">Cell division</keyword>
<dbReference type="EC" id="2.7.8.13" evidence="7 8"/>
<evidence type="ECO:0000256" key="6">
    <source>
        <dbReference type="ARBA" id="ARBA00023136"/>
    </source>
</evidence>
<comment type="function">
    <text evidence="7">Catalyzes the initial step of the lipid cycle reactions in the biosynthesis of the cell wall peptidoglycan: transfers peptidoglycan precursor phospho-MurNAc-pentapeptide from UDP-MurNAc-pentapeptide onto the lipid carrier undecaprenyl phosphate, yielding undecaprenyl-pyrophosphoryl-MurNAc-pentapeptide, known as lipid I.</text>
</comment>
<keyword evidence="7" id="KW-0131">Cell cycle</keyword>
<evidence type="ECO:0000256" key="2">
    <source>
        <dbReference type="ARBA" id="ARBA00005583"/>
    </source>
</evidence>
<evidence type="ECO:0000256" key="8">
    <source>
        <dbReference type="NCBIfam" id="TIGR00445"/>
    </source>
</evidence>
<keyword evidence="7" id="KW-0479">Metal-binding</keyword>
<comment type="catalytic activity">
    <reaction evidence="7">
        <text>UDP-N-acetyl-alpha-D-muramoyl-L-alanyl-gamma-D-glutamyl-meso-2,6-diaminopimeloyl-D-alanyl-D-alanine + di-trans,octa-cis-undecaprenyl phosphate = di-trans,octa-cis-undecaprenyl diphospho-N-acetyl-alpha-D-muramoyl-L-alanyl-D-glutamyl-meso-2,6-diaminopimeloyl-D-alanyl-D-alanine + UMP</text>
        <dbReference type="Rhea" id="RHEA:28386"/>
        <dbReference type="ChEBI" id="CHEBI:57865"/>
        <dbReference type="ChEBI" id="CHEBI:60392"/>
        <dbReference type="ChEBI" id="CHEBI:61386"/>
        <dbReference type="ChEBI" id="CHEBI:61387"/>
        <dbReference type="EC" id="2.7.8.13"/>
    </reaction>
</comment>
<evidence type="ECO:0000256" key="5">
    <source>
        <dbReference type="ARBA" id="ARBA00022989"/>
    </source>
</evidence>
<feature type="transmembrane region" description="Helical" evidence="7">
    <location>
        <begin position="168"/>
        <end position="186"/>
    </location>
</feature>
<dbReference type="PANTHER" id="PTHR22926">
    <property type="entry name" value="PHOSPHO-N-ACETYLMURAMOYL-PENTAPEPTIDE-TRANSFERASE"/>
    <property type="match status" value="1"/>
</dbReference>
<evidence type="ECO:0000256" key="3">
    <source>
        <dbReference type="ARBA" id="ARBA00022679"/>
    </source>
</evidence>
<feature type="transmembrane region" description="Helical" evidence="7">
    <location>
        <begin position="133"/>
        <end position="162"/>
    </location>
</feature>
<evidence type="ECO:0000256" key="4">
    <source>
        <dbReference type="ARBA" id="ARBA00022692"/>
    </source>
</evidence>
<comment type="pathway">
    <text evidence="7">Cell wall biogenesis; peptidoglycan biosynthesis.</text>
</comment>
<dbReference type="PANTHER" id="PTHR22926:SF5">
    <property type="entry name" value="PHOSPHO-N-ACETYLMURAMOYL-PENTAPEPTIDE-TRANSFERASE HOMOLOG"/>
    <property type="match status" value="1"/>
</dbReference>
<keyword evidence="7" id="KW-0460">Magnesium</keyword>
<keyword evidence="7" id="KW-0961">Cell wall biogenesis/degradation</keyword>
<dbReference type="NCBIfam" id="TIGR00445">
    <property type="entry name" value="mraY"/>
    <property type="match status" value="1"/>
</dbReference>
<feature type="transmembrane region" description="Helical" evidence="7">
    <location>
        <begin position="95"/>
        <end position="113"/>
    </location>
</feature>
<accession>A0ABR7HMK4</accession>
<dbReference type="InterPro" id="IPR000715">
    <property type="entry name" value="Glycosyl_transferase_4"/>
</dbReference>
<dbReference type="CDD" id="cd06852">
    <property type="entry name" value="GT_MraY"/>
    <property type="match status" value="1"/>
</dbReference>
<feature type="transmembrane region" description="Helical" evidence="7">
    <location>
        <begin position="54"/>
        <end position="75"/>
    </location>
</feature>
<comment type="cofactor">
    <cofactor evidence="7">
        <name>Mg(2+)</name>
        <dbReference type="ChEBI" id="CHEBI:18420"/>
    </cofactor>
</comment>
<comment type="caution">
    <text evidence="9">The sequence shown here is derived from an EMBL/GenBank/DDBJ whole genome shotgun (WGS) entry which is preliminary data.</text>
</comment>
<comment type="subcellular location">
    <subcellularLocation>
        <location evidence="7">Cell membrane</location>
        <topology evidence="7">Multi-pass membrane protein</topology>
    </subcellularLocation>
    <subcellularLocation>
        <location evidence="1">Membrane</location>
        <topology evidence="1">Multi-pass membrane protein</topology>
    </subcellularLocation>
</comment>
<dbReference type="GO" id="GO:0016740">
    <property type="term" value="F:transferase activity"/>
    <property type="evidence" value="ECO:0007669"/>
    <property type="project" value="UniProtKB-KW"/>
</dbReference>
<dbReference type="Proteomes" id="UP000636755">
    <property type="component" value="Unassembled WGS sequence"/>
</dbReference>
<keyword evidence="6 7" id="KW-0472">Membrane</keyword>
<evidence type="ECO:0000313" key="10">
    <source>
        <dbReference type="Proteomes" id="UP000636755"/>
    </source>
</evidence>
<name>A0ABR7HMK4_9FIRM</name>
<keyword evidence="3 7" id="KW-0808">Transferase</keyword>
<keyword evidence="7" id="KW-0573">Peptidoglycan synthesis</keyword>
<dbReference type="RefSeq" id="WP_186935831.1">
    <property type="nucleotide sequence ID" value="NZ_JACOPS010000004.1"/>
</dbReference>
<dbReference type="HAMAP" id="MF_00038">
    <property type="entry name" value="MraY"/>
    <property type="match status" value="1"/>
</dbReference>
<dbReference type="InterPro" id="IPR018480">
    <property type="entry name" value="PNAcMuramoyl-5peptid_Trfase_CS"/>
</dbReference>
<sequence>MVYGIWTFVAALVAFIISAVAGAFLIPMLRKLHFGQTILEDGPKWHKKKQGTPIMGGFMFIIAITAVTLISTIVYMCIGKNFINLYFADINKETVMIFAGLFLALANGAIGFIDDYTKVVKKRNLGLTAKQKLILQFAAAIVYIIILAVAGCGTATTIPFVGRVDLGFFYYIISAIVIVGIVNAVNLTDGVDGLDGSITFFVCISFMVIACMMSALGVTAWSAASAGACLGFLVWNFHPAKVFMGDTGSLFLGGLVCAIAFAVDMPILLLPIGIVYLCEMFSVILQVSYFKATHGKRLFKMSPIHHHFEMCGWSEVKIVSVFSIVTAIFGVISALIVYFGVVA</sequence>
<feature type="transmembrane region" description="Helical" evidence="7">
    <location>
        <begin position="274"/>
        <end position="292"/>
    </location>
</feature>
<feature type="transmembrane region" description="Helical" evidence="7">
    <location>
        <begin position="250"/>
        <end position="268"/>
    </location>
</feature>
<keyword evidence="7" id="KW-1003">Cell membrane</keyword>
<keyword evidence="7" id="KW-0133">Cell shape</keyword>
<keyword evidence="4 7" id="KW-0812">Transmembrane</keyword>
<evidence type="ECO:0000256" key="1">
    <source>
        <dbReference type="ARBA" id="ARBA00004141"/>
    </source>
</evidence>
<dbReference type="Pfam" id="PF00953">
    <property type="entry name" value="Glycos_transf_4"/>
    <property type="match status" value="1"/>
</dbReference>
<comment type="similarity">
    <text evidence="2 7">Belongs to the glycosyltransferase 4 family. MraY subfamily.</text>
</comment>
<organism evidence="9 10">
    <name type="scientific">Ruminococcus intestinalis</name>
    <dbReference type="NCBI Taxonomy" id="2763066"/>
    <lineage>
        <taxon>Bacteria</taxon>
        <taxon>Bacillati</taxon>
        <taxon>Bacillota</taxon>
        <taxon>Clostridia</taxon>
        <taxon>Eubacteriales</taxon>
        <taxon>Oscillospiraceae</taxon>
        <taxon>Ruminococcus</taxon>
    </lineage>
</organism>
<proteinExistence type="inferred from homology"/>
<evidence type="ECO:0000313" key="9">
    <source>
        <dbReference type="EMBL" id="MBC5728766.1"/>
    </source>
</evidence>
<gene>
    <name evidence="7" type="primary">mraY</name>
    <name evidence="9" type="ORF">H8R91_09610</name>
</gene>
<feature type="transmembrane region" description="Helical" evidence="7">
    <location>
        <begin position="198"/>
        <end position="215"/>
    </location>
</feature>
<feature type="transmembrane region" description="Helical" evidence="7">
    <location>
        <begin position="318"/>
        <end position="341"/>
    </location>
</feature>
<feature type="transmembrane region" description="Helical" evidence="7">
    <location>
        <begin position="6"/>
        <end position="26"/>
    </location>
</feature>